<evidence type="ECO:0000256" key="6">
    <source>
        <dbReference type="ARBA" id="ARBA00022840"/>
    </source>
</evidence>
<dbReference type="CDD" id="cd14099">
    <property type="entry name" value="STKc_PLK"/>
    <property type="match status" value="1"/>
</dbReference>
<feature type="region of interest" description="Disordered" evidence="7">
    <location>
        <begin position="516"/>
        <end position="557"/>
    </location>
</feature>
<feature type="compositionally biased region" description="Low complexity" evidence="7">
    <location>
        <begin position="44"/>
        <end position="59"/>
    </location>
</feature>
<dbReference type="GO" id="GO:0005737">
    <property type="term" value="C:cytoplasm"/>
    <property type="evidence" value="ECO:0007669"/>
    <property type="project" value="TreeGrafter"/>
</dbReference>
<feature type="domain" description="POLO box" evidence="9">
    <location>
        <begin position="605"/>
        <end position="687"/>
    </location>
</feature>
<keyword evidence="5" id="KW-0418">Kinase</keyword>
<feature type="compositionally biased region" description="Basic and acidic residues" evidence="7">
    <location>
        <begin position="819"/>
        <end position="829"/>
    </location>
</feature>
<dbReference type="InterPro" id="IPR000719">
    <property type="entry name" value="Prot_kinase_dom"/>
</dbReference>
<keyword evidence="4" id="KW-0547">Nucleotide-binding</keyword>
<dbReference type="CDD" id="cd13117">
    <property type="entry name" value="POLO_box_2"/>
    <property type="match status" value="1"/>
</dbReference>
<feature type="region of interest" description="Disordered" evidence="7">
    <location>
        <begin position="1"/>
        <end position="76"/>
    </location>
</feature>
<evidence type="ECO:0000256" key="2">
    <source>
        <dbReference type="ARBA" id="ARBA00022679"/>
    </source>
</evidence>
<dbReference type="AlphaFoldDB" id="A0A0C2X2Q7"/>
<dbReference type="CDD" id="cd13118">
    <property type="entry name" value="POLO_box_1"/>
    <property type="match status" value="1"/>
</dbReference>
<feature type="compositionally biased region" description="Acidic residues" evidence="7">
    <location>
        <begin position="386"/>
        <end position="398"/>
    </location>
</feature>
<gene>
    <name evidence="10" type="ORF">M408DRAFT_251864</name>
</gene>
<dbReference type="InterPro" id="IPR033701">
    <property type="entry name" value="POLO_box_1"/>
</dbReference>
<dbReference type="PROSITE" id="PS50011">
    <property type="entry name" value="PROTEIN_KINASE_DOM"/>
    <property type="match status" value="1"/>
</dbReference>
<feature type="compositionally biased region" description="Polar residues" evidence="7">
    <location>
        <begin position="546"/>
        <end position="555"/>
    </location>
</feature>
<dbReference type="GO" id="GO:0005634">
    <property type="term" value="C:nucleus"/>
    <property type="evidence" value="ECO:0007669"/>
    <property type="project" value="TreeGrafter"/>
</dbReference>
<keyword evidence="6" id="KW-0067">ATP-binding</keyword>
<evidence type="ECO:0000256" key="5">
    <source>
        <dbReference type="ARBA" id="ARBA00022777"/>
    </source>
</evidence>
<evidence type="ECO:0000313" key="11">
    <source>
        <dbReference type="Proteomes" id="UP000054097"/>
    </source>
</evidence>
<dbReference type="PANTHER" id="PTHR24345">
    <property type="entry name" value="SERINE/THREONINE-PROTEIN KINASE PLK"/>
    <property type="match status" value="1"/>
</dbReference>
<sequence length="856" mass="95564">MHRSPISALAAHQQPRPRLPFAEARQGNNIVPQVHHLHKPQPAPQAQEQLEMQQAAKQKQLPEHKKDKARPPSPPAIIRNEKETLVFSKIGFLGEGGFARVYEAKDARNVRHAIKVINKNALKTTKNRTKLFAEIKIHKSLHHPNIVTFEECFEDEENVYMVLELCEGGSLVDLIRRRKRLTEPEARVLLIQLIGASEWMHTHQVIHRDLKLGNIFLDDEMNVKVGDFGLAALIENPGDRKKTVCGTPNYIAPEVLFDPGNGHSFEVDIWSIGVILYTLVVGKPPFQNKEIKAIYKRIRDNLYEFPAEINISNDCKSLISAMLTKDPAQRPTLREVLEHPFFTEGLMPASIPPSAHDLVPSWANLTPAESRENLLKMREAARLEEQPETEEDELESSEEPASASSANVAPTVAQQERDFQHAVQPGSPISVLLQSAQQPLLVAPRDNESLIKRLTASRERETGALLSAKRANAGLRPIQENPRTKPSTTIKTQAKDSERVTTVENQKARIVAQMAATLPSASPDPTDELKKSKQVKKSVQSSTTSRLATNGSGLKQSVAGPGQAVRLNAFSATELTLVAAAESMTRGTVFSEPQEPIKLPALPNFLICWVDYTSKYGMGYAMNDGTVASHFNDSTSLILSPDEKHLEYIDRKSGSTFVRKAYDLVTPPKELGDKPRLLGHFATYLMQKLYGDHEYTFVDRKRTSGMDFVVKYLRLKHGILFRLSNNVLQFNFYDHTKLLLSHRGHVVTHISKDDVLKQYLLADIVGDRFATEDKKTRDKLVARLEHIRGVLRAIRKGEVVEVKPATNASTPAENLESEAPEKAASEAAHEMRMEDIGRKRGTLLSASAKMIGGQIR</sequence>
<evidence type="ECO:0000256" key="3">
    <source>
        <dbReference type="ARBA" id="ARBA00022737"/>
    </source>
</evidence>
<organism evidence="10 11">
    <name type="scientific">Serendipita vermifera MAFF 305830</name>
    <dbReference type="NCBI Taxonomy" id="933852"/>
    <lineage>
        <taxon>Eukaryota</taxon>
        <taxon>Fungi</taxon>
        <taxon>Dikarya</taxon>
        <taxon>Basidiomycota</taxon>
        <taxon>Agaricomycotina</taxon>
        <taxon>Agaricomycetes</taxon>
        <taxon>Sebacinales</taxon>
        <taxon>Serendipitaceae</taxon>
        <taxon>Serendipita</taxon>
    </lineage>
</organism>
<dbReference type="InterPro" id="IPR008271">
    <property type="entry name" value="Ser/Thr_kinase_AS"/>
</dbReference>
<dbReference type="Proteomes" id="UP000054097">
    <property type="component" value="Unassembled WGS sequence"/>
</dbReference>
<dbReference type="STRING" id="933852.A0A0C2X2Q7"/>
<evidence type="ECO:0000259" key="9">
    <source>
        <dbReference type="PROSITE" id="PS50078"/>
    </source>
</evidence>
<evidence type="ECO:0000256" key="4">
    <source>
        <dbReference type="ARBA" id="ARBA00022741"/>
    </source>
</evidence>
<dbReference type="SMART" id="SM00220">
    <property type="entry name" value="S_TKc"/>
    <property type="match status" value="1"/>
</dbReference>
<feature type="domain" description="Protein kinase" evidence="8">
    <location>
        <begin position="87"/>
        <end position="342"/>
    </location>
</feature>
<dbReference type="Gene3D" id="3.30.1120.30">
    <property type="entry name" value="POLO box domain"/>
    <property type="match status" value="2"/>
</dbReference>
<dbReference type="FunFam" id="1.10.510.10:FF:000571">
    <property type="entry name" value="Maternal embryonic leucine zipper kinase"/>
    <property type="match status" value="1"/>
</dbReference>
<keyword evidence="2" id="KW-0808">Transferase</keyword>
<dbReference type="InterPro" id="IPR033695">
    <property type="entry name" value="POLO_box_2"/>
</dbReference>
<dbReference type="GO" id="GO:0000776">
    <property type="term" value="C:kinetochore"/>
    <property type="evidence" value="ECO:0007669"/>
    <property type="project" value="TreeGrafter"/>
</dbReference>
<dbReference type="FunFam" id="3.30.200.20:FF:000042">
    <property type="entry name" value="Aurora kinase A"/>
    <property type="match status" value="1"/>
</dbReference>
<dbReference type="GO" id="GO:0005524">
    <property type="term" value="F:ATP binding"/>
    <property type="evidence" value="ECO:0007669"/>
    <property type="project" value="UniProtKB-KW"/>
</dbReference>
<dbReference type="GO" id="GO:0000922">
    <property type="term" value="C:spindle pole"/>
    <property type="evidence" value="ECO:0007669"/>
    <property type="project" value="TreeGrafter"/>
</dbReference>
<dbReference type="PROSITE" id="PS50078">
    <property type="entry name" value="POLO_BOX"/>
    <property type="match status" value="2"/>
</dbReference>
<evidence type="ECO:0000256" key="7">
    <source>
        <dbReference type="SAM" id="MobiDB-lite"/>
    </source>
</evidence>
<dbReference type="PROSITE" id="PS00108">
    <property type="entry name" value="PROTEIN_KINASE_ST"/>
    <property type="match status" value="1"/>
</dbReference>
<dbReference type="PANTHER" id="PTHR24345:SF0">
    <property type="entry name" value="CELL CYCLE SERINE_THREONINE-PROTEIN KINASE CDC5_MSD2"/>
    <property type="match status" value="1"/>
</dbReference>
<name>A0A0C2X2Q7_SERVB</name>
<feature type="compositionally biased region" description="Basic and acidic residues" evidence="7">
    <location>
        <begin position="60"/>
        <end position="70"/>
    </location>
</feature>
<dbReference type="EMBL" id="KN824333">
    <property type="protein sequence ID" value="KIM23727.1"/>
    <property type="molecule type" value="Genomic_DNA"/>
</dbReference>
<dbReference type="Pfam" id="PF00069">
    <property type="entry name" value="Pkinase"/>
    <property type="match status" value="1"/>
</dbReference>
<dbReference type="Pfam" id="PF00659">
    <property type="entry name" value="POLO_box"/>
    <property type="match status" value="2"/>
</dbReference>
<dbReference type="GO" id="GO:0004674">
    <property type="term" value="F:protein serine/threonine kinase activity"/>
    <property type="evidence" value="ECO:0007669"/>
    <property type="project" value="UniProtKB-KW"/>
</dbReference>
<feature type="domain" description="POLO box" evidence="9">
    <location>
        <begin position="708"/>
        <end position="796"/>
    </location>
</feature>
<dbReference type="Gene3D" id="1.10.510.10">
    <property type="entry name" value="Transferase(Phosphotransferase) domain 1"/>
    <property type="match status" value="1"/>
</dbReference>
<protein>
    <recommendedName>
        <fullName evidence="12">Serine/threonine-protein kinase</fullName>
    </recommendedName>
</protein>
<dbReference type="SUPFAM" id="SSF56112">
    <property type="entry name" value="Protein kinase-like (PK-like)"/>
    <property type="match status" value="1"/>
</dbReference>
<keyword evidence="1" id="KW-0723">Serine/threonine-protein kinase</keyword>
<dbReference type="HOGENOM" id="CLU_000288_46_2_1"/>
<evidence type="ECO:0000313" key="10">
    <source>
        <dbReference type="EMBL" id="KIM23727.1"/>
    </source>
</evidence>
<dbReference type="GO" id="GO:0007052">
    <property type="term" value="P:mitotic spindle organization"/>
    <property type="evidence" value="ECO:0007669"/>
    <property type="project" value="TreeGrafter"/>
</dbReference>
<dbReference type="SUPFAM" id="SSF82615">
    <property type="entry name" value="Polo-box domain"/>
    <property type="match status" value="2"/>
</dbReference>
<reference evidence="10 11" key="1">
    <citation type="submission" date="2014-04" db="EMBL/GenBank/DDBJ databases">
        <authorList>
            <consortium name="DOE Joint Genome Institute"/>
            <person name="Kuo A."/>
            <person name="Zuccaro A."/>
            <person name="Kohler A."/>
            <person name="Nagy L.G."/>
            <person name="Floudas D."/>
            <person name="Copeland A."/>
            <person name="Barry K.W."/>
            <person name="Cichocki N."/>
            <person name="Veneault-Fourrey C."/>
            <person name="LaButti K."/>
            <person name="Lindquist E.A."/>
            <person name="Lipzen A."/>
            <person name="Lundell T."/>
            <person name="Morin E."/>
            <person name="Murat C."/>
            <person name="Sun H."/>
            <person name="Tunlid A."/>
            <person name="Henrissat B."/>
            <person name="Grigoriev I.V."/>
            <person name="Hibbett D.S."/>
            <person name="Martin F."/>
            <person name="Nordberg H.P."/>
            <person name="Cantor M.N."/>
            <person name="Hua S.X."/>
        </authorList>
    </citation>
    <scope>NUCLEOTIDE SEQUENCE [LARGE SCALE GENOMIC DNA]</scope>
    <source>
        <strain evidence="10 11">MAFF 305830</strain>
    </source>
</reference>
<dbReference type="GO" id="GO:0005816">
    <property type="term" value="C:spindle pole body"/>
    <property type="evidence" value="ECO:0007669"/>
    <property type="project" value="TreeGrafter"/>
</dbReference>
<dbReference type="InterPro" id="IPR000959">
    <property type="entry name" value="POLO_box_dom"/>
</dbReference>
<feature type="compositionally biased region" description="Low complexity" evidence="7">
    <location>
        <begin position="399"/>
        <end position="410"/>
    </location>
</feature>
<evidence type="ECO:0000259" key="8">
    <source>
        <dbReference type="PROSITE" id="PS50011"/>
    </source>
</evidence>
<dbReference type="InterPro" id="IPR036947">
    <property type="entry name" value="POLO_box_dom_sf"/>
</dbReference>
<reference evidence="11" key="2">
    <citation type="submission" date="2015-01" db="EMBL/GenBank/DDBJ databases">
        <title>Evolutionary Origins and Diversification of the Mycorrhizal Mutualists.</title>
        <authorList>
            <consortium name="DOE Joint Genome Institute"/>
            <consortium name="Mycorrhizal Genomics Consortium"/>
            <person name="Kohler A."/>
            <person name="Kuo A."/>
            <person name="Nagy L.G."/>
            <person name="Floudas D."/>
            <person name="Copeland A."/>
            <person name="Barry K.W."/>
            <person name="Cichocki N."/>
            <person name="Veneault-Fourrey C."/>
            <person name="LaButti K."/>
            <person name="Lindquist E.A."/>
            <person name="Lipzen A."/>
            <person name="Lundell T."/>
            <person name="Morin E."/>
            <person name="Murat C."/>
            <person name="Riley R."/>
            <person name="Ohm R."/>
            <person name="Sun H."/>
            <person name="Tunlid A."/>
            <person name="Henrissat B."/>
            <person name="Grigoriev I.V."/>
            <person name="Hibbett D.S."/>
            <person name="Martin F."/>
        </authorList>
    </citation>
    <scope>NUCLEOTIDE SEQUENCE [LARGE SCALE GENOMIC DNA]</scope>
    <source>
        <strain evidence="11">MAFF 305830</strain>
    </source>
</reference>
<feature type="region of interest" description="Disordered" evidence="7">
    <location>
        <begin position="805"/>
        <end position="829"/>
    </location>
</feature>
<keyword evidence="3" id="KW-0677">Repeat</keyword>
<accession>A0A0C2X2Q7</accession>
<keyword evidence="11" id="KW-1185">Reference proteome</keyword>
<evidence type="ECO:0008006" key="12">
    <source>
        <dbReference type="Google" id="ProtNLM"/>
    </source>
</evidence>
<proteinExistence type="predicted"/>
<evidence type="ECO:0000256" key="1">
    <source>
        <dbReference type="ARBA" id="ARBA00022527"/>
    </source>
</evidence>
<dbReference type="InterPro" id="IPR011009">
    <property type="entry name" value="Kinase-like_dom_sf"/>
</dbReference>
<feature type="region of interest" description="Disordered" evidence="7">
    <location>
        <begin position="382"/>
        <end position="414"/>
    </location>
</feature>
<dbReference type="OrthoDB" id="408964at2759"/>